<gene>
    <name evidence="2" type="primary">20199665</name>
    <name evidence="1" type="ORF">HELRODRAFT_162597</name>
</gene>
<dbReference type="EMBL" id="AMQM01001115">
    <property type="status" value="NOT_ANNOTATED_CDS"/>
    <property type="molecule type" value="Genomic_DNA"/>
</dbReference>
<reference evidence="2" key="3">
    <citation type="submission" date="2015-06" db="UniProtKB">
        <authorList>
            <consortium name="EnsemblMetazoa"/>
        </authorList>
    </citation>
    <scope>IDENTIFICATION</scope>
</reference>
<protein>
    <submittedName>
        <fullName evidence="1 2">Uncharacterized protein</fullName>
    </submittedName>
</protein>
<name>T1ESW5_HELRO</name>
<dbReference type="GeneID" id="20199665"/>
<dbReference type="Proteomes" id="UP000015101">
    <property type="component" value="Unassembled WGS sequence"/>
</dbReference>
<proteinExistence type="predicted"/>
<evidence type="ECO:0000313" key="3">
    <source>
        <dbReference type="Proteomes" id="UP000015101"/>
    </source>
</evidence>
<reference evidence="3" key="1">
    <citation type="submission" date="2012-12" db="EMBL/GenBank/DDBJ databases">
        <authorList>
            <person name="Hellsten U."/>
            <person name="Grimwood J."/>
            <person name="Chapman J.A."/>
            <person name="Shapiro H."/>
            <person name="Aerts A."/>
            <person name="Otillar R.P."/>
            <person name="Terry A.Y."/>
            <person name="Boore J.L."/>
            <person name="Simakov O."/>
            <person name="Marletaz F."/>
            <person name="Cho S.-J."/>
            <person name="Edsinger-Gonzales E."/>
            <person name="Havlak P."/>
            <person name="Kuo D.-H."/>
            <person name="Larsson T."/>
            <person name="Lv J."/>
            <person name="Arendt D."/>
            <person name="Savage R."/>
            <person name="Osoegawa K."/>
            <person name="de Jong P."/>
            <person name="Lindberg D.R."/>
            <person name="Seaver E.C."/>
            <person name="Weisblat D.A."/>
            <person name="Putnam N.H."/>
            <person name="Grigoriev I.V."/>
            <person name="Rokhsar D.S."/>
        </authorList>
    </citation>
    <scope>NUCLEOTIDE SEQUENCE</scope>
</reference>
<reference evidence="1 3" key="2">
    <citation type="journal article" date="2013" name="Nature">
        <title>Insights into bilaterian evolution from three spiralian genomes.</title>
        <authorList>
            <person name="Simakov O."/>
            <person name="Marletaz F."/>
            <person name="Cho S.J."/>
            <person name="Edsinger-Gonzales E."/>
            <person name="Havlak P."/>
            <person name="Hellsten U."/>
            <person name="Kuo D.H."/>
            <person name="Larsson T."/>
            <person name="Lv J."/>
            <person name="Arendt D."/>
            <person name="Savage R."/>
            <person name="Osoegawa K."/>
            <person name="de Jong P."/>
            <person name="Grimwood J."/>
            <person name="Chapman J.A."/>
            <person name="Shapiro H."/>
            <person name="Aerts A."/>
            <person name="Otillar R.P."/>
            <person name="Terry A.Y."/>
            <person name="Boore J.L."/>
            <person name="Grigoriev I.V."/>
            <person name="Lindberg D.R."/>
            <person name="Seaver E.C."/>
            <person name="Weisblat D.A."/>
            <person name="Putnam N.H."/>
            <person name="Rokhsar D.S."/>
        </authorList>
    </citation>
    <scope>NUCLEOTIDE SEQUENCE</scope>
</reference>
<dbReference type="EMBL" id="KB097143">
    <property type="protein sequence ID" value="ESN99106.1"/>
    <property type="molecule type" value="Genomic_DNA"/>
</dbReference>
<evidence type="ECO:0000313" key="2">
    <source>
        <dbReference type="EnsemblMetazoa" id="HelroP162597"/>
    </source>
</evidence>
<organism evidence="2 3">
    <name type="scientific">Helobdella robusta</name>
    <name type="common">Californian leech</name>
    <dbReference type="NCBI Taxonomy" id="6412"/>
    <lineage>
        <taxon>Eukaryota</taxon>
        <taxon>Metazoa</taxon>
        <taxon>Spiralia</taxon>
        <taxon>Lophotrochozoa</taxon>
        <taxon>Annelida</taxon>
        <taxon>Clitellata</taxon>
        <taxon>Hirudinea</taxon>
        <taxon>Rhynchobdellida</taxon>
        <taxon>Glossiphoniidae</taxon>
        <taxon>Helobdella</taxon>
    </lineage>
</organism>
<dbReference type="KEGG" id="hro:HELRODRAFT_162597"/>
<dbReference type="EnsemblMetazoa" id="HelroT162597">
    <property type="protein sequence ID" value="HelroP162597"/>
    <property type="gene ID" value="HelroG162597"/>
</dbReference>
<evidence type="ECO:0000313" key="1">
    <source>
        <dbReference type="EMBL" id="ESN99106.1"/>
    </source>
</evidence>
<dbReference type="RefSeq" id="XP_009023006.1">
    <property type="nucleotide sequence ID" value="XM_009024758.1"/>
</dbReference>
<accession>T1ESW5</accession>
<dbReference type="AlphaFoldDB" id="T1ESW5"/>
<dbReference type="CTD" id="20199665"/>
<dbReference type="HOGENOM" id="CLU_1908968_0_0_1"/>
<sequence>MCTASTILNCVARLVQRTEQQTARPPALVTMREMFDFSRDSAPNGLQSGGLEKPRSVLRNSVVRVVCPAGTPPYKEIKPAQSFVGPSIKVRTNSGETSSISLFDVSTEYLRLFCKQAYRENIFKYMLSETTLY</sequence>
<keyword evidence="3" id="KW-1185">Reference proteome</keyword>
<dbReference type="InParanoid" id="T1ESW5"/>